<dbReference type="AlphaFoldDB" id="A0A0D2Y3G8"/>
<protein>
    <submittedName>
        <fullName evidence="2">Uncharacterized protein</fullName>
    </submittedName>
</protein>
<sequence length="132" mass="14911">MGNFLDERWGCDLGNSSTGSHDGPPLRYFSIRVYCKGIYEAANQDKKRSQGQGKPPSPQDWASGVIEEFPPCGDGLEAIEKACIVWILCYKHDWGVDPYSMHGKLGRWEAGRRKKYQIDSTIVKSRNAHLLH</sequence>
<evidence type="ECO:0000313" key="2">
    <source>
        <dbReference type="EnsemblFungi" id="FOXG_10819P0"/>
    </source>
</evidence>
<dbReference type="Proteomes" id="UP000002489">
    <property type="component" value="Unassembled WGS sequence"/>
</dbReference>
<proteinExistence type="predicted"/>
<organism evidence="2 3">
    <name type="scientific">Fusarium oxysporum (strain Fo5176)</name>
    <name type="common">Fusarium vascular wilt</name>
    <dbReference type="NCBI Taxonomy" id="660025"/>
    <lineage>
        <taxon>Eukaryota</taxon>
        <taxon>Fungi</taxon>
        <taxon>Dikarya</taxon>
        <taxon>Ascomycota</taxon>
        <taxon>Pezizomycotina</taxon>
        <taxon>Sordariomycetes</taxon>
        <taxon>Hypocreomycetidae</taxon>
        <taxon>Hypocreales</taxon>
        <taxon>Nectriaceae</taxon>
        <taxon>Fusarium</taxon>
        <taxon>Fusarium oxysporum species complex</taxon>
    </lineage>
</organism>
<reference evidence="3" key="1">
    <citation type="journal article" date="2012" name="Mol. Plant Microbe Interact.">
        <title>A highly conserved effector in Fusarium oxysporum is required for full virulence on Arabidopsis.</title>
        <authorList>
            <person name="Thatcher L.F."/>
            <person name="Gardiner D.M."/>
            <person name="Kazan K."/>
            <person name="Manners J."/>
        </authorList>
    </citation>
    <scope>NUCLEOTIDE SEQUENCE [LARGE SCALE GENOMIC DNA]</scope>
    <source>
        <strain evidence="3">Fo5176</strain>
    </source>
</reference>
<evidence type="ECO:0000313" key="3">
    <source>
        <dbReference type="Proteomes" id="UP000002489"/>
    </source>
</evidence>
<reference evidence="2" key="2">
    <citation type="submission" date="2025-08" db="UniProtKB">
        <authorList>
            <consortium name="EnsemblFungi"/>
        </authorList>
    </citation>
    <scope>IDENTIFICATION</scope>
    <source>
        <strain evidence="2">4287 / CBS 123668 / FGSC 9935 / NRRL 34936</strain>
    </source>
</reference>
<dbReference type="EnsemblFungi" id="FOXG_10819T0">
    <property type="protein sequence ID" value="FOXG_10819P0"/>
    <property type="gene ID" value="FOXG_10819"/>
</dbReference>
<feature type="region of interest" description="Disordered" evidence="1">
    <location>
        <begin position="44"/>
        <end position="64"/>
    </location>
</feature>
<name>A0A0D2Y3G8_FUSOF</name>
<accession>A0A0D2Y3G8</accession>
<evidence type="ECO:0000256" key="1">
    <source>
        <dbReference type="SAM" id="MobiDB-lite"/>
    </source>
</evidence>